<keyword evidence="2" id="KW-1185">Reference proteome</keyword>
<evidence type="ECO:0000313" key="1">
    <source>
        <dbReference type="EMBL" id="GFT26610.1"/>
    </source>
</evidence>
<evidence type="ECO:0000313" key="2">
    <source>
        <dbReference type="Proteomes" id="UP000887013"/>
    </source>
</evidence>
<dbReference type="Proteomes" id="UP000887013">
    <property type="component" value="Unassembled WGS sequence"/>
</dbReference>
<proteinExistence type="predicted"/>
<name>A0A8X6TK48_NEPPI</name>
<reference evidence="1" key="1">
    <citation type="submission" date="2020-08" db="EMBL/GenBank/DDBJ databases">
        <title>Multicomponent nature underlies the extraordinary mechanical properties of spider dragline silk.</title>
        <authorList>
            <person name="Kono N."/>
            <person name="Nakamura H."/>
            <person name="Mori M."/>
            <person name="Yoshida Y."/>
            <person name="Ohtoshi R."/>
            <person name="Malay A.D."/>
            <person name="Moran D.A.P."/>
            <person name="Tomita M."/>
            <person name="Numata K."/>
            <person name="Arakawa K."/>
        </authorList>
    </citation>
    <scope>NUCLEOTIDE SEQUENCE</scope>
</reference>
<accession>A0A8X6TK48</accession>
<dbReference type="AlphaFoldDB" id="A0A8X6TK48"/>
<gene>
    <name evidence="1" type="ORF">NPIL_463271</name>
</gene>
<comment type="caution">
    <text evidence="1">The sequence shown here is derived from an EMBL/GenBank/DDBJ whole genome shotgun (WGS) entry which is preliminary data.</text>
</comment>
<protein>
    <submittedName>
        <fullName evidence="1">Uncharacterized protein</fullName>
    </submittedName>
</protein>
<organism evidence="1 2">
    <name type="scientific">Nephila pilipes</name>
    <name type="common">Giant wood spider</name>
    <name type="synonym">Nephila maculata</name>
    <dbReference type="NCBI Taxonomy" id="299642"/>
    <lineage>
        <taxon>Eukaryota</taxon>
        <taxon>Metazoa</taxon>
        <taxon>Ecdysozoa</taxon>
        <taxon>Arthropoda</taxon>
        <taxon>Chelicerata</taxon>
        <taxon>Arachnida</taxon>
        <taxon>Araneae</taxon>
        <taxon>Araneomorphae</taxon>
        <taxon>Entelegynae</taxon>
        <taxon>Araneoidea</taxon>
        <taxon>Nephilidae</taxon>
        <taxon>Nephila</taxon>
    </lineage>
</organism>
<dbReference type="EMBL" id="BMAW01106898">
    <property type="protein sequence ID" value="GFT26610.1"/>
    <property type="molecule type" value="Genomic_DNA"/>
</dbReference>
<sequence length="107" mass="11940">MLFATSRSNVLFIFGCLGSSSSALFTALNRSYRLSCVTYKISSTPTPGAWFLPLSHTIFLVRCLVTNGLNHLQLKQTVSVDLSNLVFERFSSLIRMGRDDSGRCLRE</sequence>